<dbReference type="Proteomes" id="UP001071777">
    <property type="component" value="Unassembled WGS sequence"/>
</dbReference>
<dbReference type="EMBL" id="JAPCXB010000037">
    <property type="protein sequence ID" value="KAJ1613204.1"/>
    <property type="molecule type" value="Genomic_DNA"/>
</dbReference>
<feature type="compositionally biased region" description="Low complexity" evidence="2">
    <location>
        <begin position="106"/>
        <end position="118"/>
    </location>
</feature>
<evidence type="ECO:0000256" key="1">
    <source>
        <dbReference type="SAM" id="Coils"/>
    </source>
</evidence>
<gene>
    <name evidence="3" type="ORF">OJ252_1052</name>
</gene>
<reference evidence="3" key="1">
    <citation type="submission" date="2022-10" db="EMBL/GenBank/DDBJ databases">
        <title>Adaptive evolution leads to modifications in subtelomeric GC content in a zoonotic Cryptosporidium species.</title>
        <authorList>
            <person name="Li J."/>
            <person name="Feng Y."/>
            <person name="Xiao L."/>
        </authorList>
    </citation>
    <scope>NUCLEOTIDE SEQUENCE</scope>
    <source>
        <strain evidence="3">25894</strain>
    </source>
</reference>
<sequence>MHYSYNTNGMMQPQMQFQGHQGFNGVHPQMGGICPPPPQFYHENGAGNNRGYADHLNYQQGGFQSQQHMPQYSMMQSQQQHKYNQNQHVGDRGSGRARLQTRGPFSRTAASRSTTPTPMNRNRNMTSKDFCPNEEIGMAHRTSEYQDISKNPSLSQIENSHFNGDYNYNYQGAPSTPTIGGRQDHARQLNIMNPDQIIVQKMNAPLEPTPTHVAKMNKMRLLGLLNNNSGAPVPQMTPTSGGKNSFGPRDAHLISRQSSFPPHYQEKYPPKPTNNSNNTAAAFKDSSPKVLGSYVSRQLEEEVTRLRYLVENQTKKISVLEMRNKELENELMSTRNYQQLYQDLLEKTNLENHDDELESNHEQVVDEDFDDRDHIEPEDDVSQKPKNMATEVKYVRQSTEKGVSMFSNIHQFSAESALRKAGVPPGKPSYVYRPPSNPEMVDVKLAEFHNSRSSLIRWSKVSSTIYLFGTTQVQLRISRGNLLAKPESSEWGNGNFWPIEKFVSIFEPIERAKMPNS</sequence>
<evidence type="ECO:0000313" key="4">
    <source>
        <dbReference type="Proteomes" id="UP001071777"/>
    </source>
</evidence>
<protein>
    <submittedName>
        <fullName evidence="3">Uncharacterized protein</fullName>
    </submittedName>
</protein>
<organism evidence="3 4">
    <name type="scientific">Cryptosporidium canis</name>
    <dbReference type="NCBI Taxonomy" id="195482"/>
    <lineage>
        <taxon>Eukaryota</taxon>
        <taxon>Sar</taxon>
        <taxon>Alveolata</taxon>
        <taxon>Apicomplexa</taxon>
        <taxon>Conoidasida</taxon>
        <taxon>Coccidia</taxon>
        <taxon>Eucoccidiorida</taxon>
        <taxon>Eimeriorina</taxon>
        <taxon>Cryptosporidiidae</taxon>
        <taxon>Cryptosporidium</taxon>
    </lineage>
</organism>
<accession>A0ABQ8P9Q8</accession>
<evidence type="ECO:0000256" key="2">
    <source>
        <dbReference type="SAM" id="MobiDB-lite"/>
    </source>
</evidence>
<keyword evidence="1" id="KW-0175">Coiled coil</keyword>
<keyword evidence="4" id="KW-1185">Reference proteome</keyword>
<evidence type="ECO:0000313" key="3">
    <source>
        <dbReference type="EMBL" id="KAJ1613204.1"/>
    </source>
</evidence>
<name>A0ABQ8P9Q8_9CRYT</name>
<feature type="coiled-coil region" evidence="1">
    <location>
        <begin position="296"/>
        <end position="337"/>
    </location>
</feature>
<comment type="caution">
    <text evidence="3">The sequence shown here is derived from an EMBL/GenBank/DDBJ whole genome shotgun (WGS) entry which is preliminary data.</text>
</comment>
<feature type="region of interest" description="Disordered" evidence="2">
    <location>
        <begin position="85"/>
        <end position="131"/>
    </location>
</feature>
<proteinExistence type="predicted"/>